<reference evidence="3" key="1">
    <citation type="submission" date="2022-11" db="UniProtKB">
        <authorList>
            <consortium name="WormBaseParasite"/>
        </authorList>
    </citation>
    <scope>IDENTIFICATION</scope>
</reference>
<feature type="transmembrane region" description="Helical" evidence="1">
    <location>
        <begin position="20"/>
        <end position="39"/>
    </location>
</feature>
<keyword evidence="1" id="KW-0472">Membrane</keyword>
<keyword evidence="1" id="KW-0812">Transmembrane</keyword>
<evidence type="ECO:0000256" key="1">
    <source>
        <dbReference type="SAM" id="Phobius"/>
    </source>
</evidence>
<dbReference type="Proteomes" id="UP000887577">
    <property type="component" value="Unplaced"/>
</dbReference>
<dbReference type="AlphaFoldDB" id="A0A914YR34"/>
<sequence>MVDIKFNGEYLTSSRGVQKIVQIILGFVVCSVLCANWYGGTSCFGDGRLGYVSGLNFVIVVMNIILFLLNMMNIGTRRFERVYSLIVSILFIIAAGLMLWHIIATGFWSFWYIATLVALVIIFFTLMWDYRLLSDEHRDHLPI</sequence>
<feature type="transmembrane region" description="Helical" evidence="1">
    <location>
        <begin position="109"/>
        <end position="128"/>
    </location>
</feature>
<protein>
    <submittedName>
        <fullName evidence="3">Uncharacterized protein</fullName>
    </submittedName>
</protein>
<name>A0A914YR34_9BILA</name>
<evidence type="ECO:0000313" key="2">
    <source>
        <dbReference type="Proteomes" id="UP000887577"/>
    </source>
</evidence>
<proteinExistence type="predicted"/>
<dbReference type="WBParaSite" id="PSU_v2.g2637.t1">
    <property type="protein sequence ID" value="PSU_v2.g2637.t1"/>
    <property type="gene ID" value="PSU_v2.g2637"/>
</dbReference>
<accession>A0A914YR34</accession>
<evidence type="ECO:0000313" key="3">
    <source>
        <dbReference type="WBParaSite" id="PSU_v2.g2637.t1"/>
    </source>
</evidence>
<organism evidence="2 3">
    <name type="scientific">Panagrolaimus superbus</name>
    <dbReference type="NCBI Taxonomy" id="310955"/>
    <lineage>
        <taxon>Eukaryota</taxon>
        <taxon>Metazoa</taxon>
        <taxon>Ecdysozoa</taxon>
        <taxon>Nematoda</taxon>
        <taxon>Chromadorea</taxon>
        <taxon>Rhabditida</taxon>
        <taxon>Tylenchina</taxon>
        <taxon>Panagrolaimomorpha</taxon>
        <taxon>Panagrolaimoidea</taxon>
        <taxon>Panagrolaimidae</taxon>
        <taxon>Panagrolaimus</taxon>
    </lineage>
</organism>
<keyword evidence="1" id="KW-1133">Transmembrane helix</keyword>
<feature type="transmembrane region" description="Helical" evidence="1">
    <location>
        <begin position="51"/>
        <end position="70"/>
    </location>
</feature>
<keyword evidence="2" id="KW-1185">Reference proteome</keyword>
<feature type="transmembrane region" description="Helical" evidence="1">
    <location>
        <begin position="82"/>
        <end position="103"/>
    </location>
</feature>